<name>A0A9D3PTY5_MEGAT</name>
<evidence type="ECO:0000313" key="13">
    <source>
        <dbReference type="EMBL" id="KAG7466452.1"/>
    </source>
</evidence>
<dbReference type="PROSITE" id="PS00022">
    <property type="entry name" value="EGF_1"/>
    <property type="match status" value="3"/>
</dbReference>
<dbReference type="SMART" id="SM00179">
    <property type="entry name" value="EGF_CA"/>
    <property type="match status" value="1"/>
</dbReference>
<dbReference type="EMBL" id="JAFDVH010000013">
    <property type="protein sequence ID" value="KAG7466452.1"/>
    <property type="molecule type" value="Genomic_DNA"/>
</dbReference>
<protein>
    <recommendedName>
        <fullName evidence="12">EGF-like domain-containing protein</fullName>
    </recommendedName>
</protein>
<keyword evidence="2 10" id="KW-0245">EGF-like domain</keyword>
<keyword evidence="4 11" id="KW-0732">Signal</keyword>
<dbReference type="Proteomes" id="UP001046870">
    <property type="component" value="Chromosome 13"/>
</dbReference>
<dbReference type="GO" id="GO:0005509">
    <property type="term" value="F:calcium ion binding"/>
    <property type="evidence" value="ECO:0007669"/>
    <property type="project" value="InterPro"/>
</dbReference>
<feature type="signal peptide" evidence="11">
    <location>
        <begin position="1"/>
        <end position="25"/>
    </location>
</feature>
<comment type="caution">
    <text evidence="13">The sequence shown here is derived from an EMBL/GenBank/DDBJ whole genome shotgun (WGS) entry which is preliminary data.</text>
</comment>
<comment type="subcellular location">
    <subcellularLocation>
        <location evidence="1">Membrane</location>
        <topology evidence="1">Single-pass type I membrane protein</topology>
    </subcellularLocation>
</comment>
<dbReference type="InterPro" id="IPR000742">
    <property type="entry name" value="EGF"/>
</dbReference>
<dbReference type="InterPro" id="IPR051022">
    <property type="entry name" value="Notch_Cell-Fate_Det"/>
</dbReference>
<keyword evidence="7" id="KW-0472">Membrane</keyword>
<evidence type="ECO:0000256" key="6">
    <source>
        <dbReference type="ARBA" id="ARBA00022989"/>
    </source>
</evidence>
<dbReference type="Pfam" id="PF00008">
    <property type="entry name" value="EGF"/>
    <property type="match status" value="1"/>
</dbReference>
<dbReference type="OrthoDB" id="6130531at2759"/>
<dbReference type="AlphaFoldDB" id="A0A9D3PTY5"/>
<dbReference type="GO" id="GO:0007157">
    <property type="term" value="P:heterophilic cell-cell adhesion via plasma membrane cell adhesion molecules"/>
    <property type="evidence" value="ECO:0007669"/>
    <property type="project" value="TreeGrafter"/>
</dbReference>
<feature type="disulfide bond" evidence="10">
    <location>
        <begin position="117"/>
        <end position="126"/>
    </location>
</feature>
<keyword evidence="8 10" id="KW-1015">Disulfide bond</keyword>
<evidence type="ECO:0000256" key="3">
    <source>
        <dbReference type="ARBA" id="ARBA00022692"/>
    </source>
</evidence>
<evidence type="ECO:0000313" key="14">
    <source>
        <dbReference type="Proteomes" id="UP001046870"/>
    </source>
</evidence>
<comment type="caution">
    <text evidence="10">Lacks conserved residue(s) required for the propagation of feature annotation.</text>
</comment>
<dbReference type="GO" id="GO:0045197">
    <property type="term" value="P:establishment or maintenance of epithelial cell apical/basal polarity"/>
    <property type="evidence" value="ECO:0007669"/>
    <property type="project" value="TreeGrafter"/>
</dbReference>
<evidence type="ECO:0000256" key="4">
    <source>
        <dbReference type="ARBA" id="ARBA00022729"/>
    </source>
</evidence>
<feature type="domain" description="EGF-like" evidence="12">
    <location>
        <begin position="90"/>
        <end position="127"/>
    </location>
</feature>
<keyword evidence="3" id="KW-0812">Transmembrane</keyword>
<dbReference type="PROSITE" id="PS01186">
    <property type="entry name" value="EGF_2"/>
    <property type="match status" value="2"/>
</dbReference>
<dbReference type="GO" id="GO:0032991">
    <property type="term" value="C:protein-containing complex"/>
    <property type="evidence" value="ECO:0007669"/>
    <property type="project" value="TreeGrafter"/>
</dbReference>
<dbReference type="PROSITE" id="PS50026">
    <property type="entry name" value="EGF_3"/>
    <property type="match status" value="2"/>
</dbReference>
<organism evidence="13 14">
    <name type="scientific">Megalops atlanticus</name>
    <name type="common">Tarpon</name>
    <name type="synonym">Clupea gigantea</name>
    <dbReference type="NCBI Taxonomy" id="7932"/>
    <lineage>
        <taxon>Eukaryota</taxon>
        <taxon>Metazoa</taxon>
        <taxon>Chordata</taxon>
        <taxon>Craniata</taxon>
        <taxon>Vertebrata</taxon>
        <taxon>Euteleostomi</taxon>
        <taxon>Actinopterygii</taxon>
        <taxon>Neopterygii</taxon>
        <taxon>Teleostei</taxon>
        <taxon>Elopiformes</taxon>
        <taxon>Megalopidae</taxon>
        <taxon>Megalops</taxon>
    </lineage>
</organism>
<evidence type="ECO:0000256" key="10">
    <source>
        <dbReference type="PROSITE-ProRule" id="PRU00076"/>
    </source>
</evidence>
<dbReference type="Pfam" id="PF21700">
    <property type="entry name" value="EGF_DL_JAG"/>
    <property type="match status" value="1"/>
</dbReference>
<dbReference type="PANTHER" id="PTHR24049">
    <property type="entry name" value="CRUMBS FAMILY MEMBER"/>
    <property type="match status" value="1"/>
</dbReference>
<dbReference type="Pfam" id="PF00053">
    <property type="entry name" value="EGF_laminin"/>
    <property type="match status" value="1"/>
</dbReference>
<feature type="disulfide bond" evidence="10">
    <location>
        <begin position="47"/>
        <end position="56"/>
    </location>
</feature>
<dbReference type="Gene3D" id="2.10.25.10">
    <property type="entry name" value="Laminin"/>
    <property type="match status" value="2"/>
</dbReference>
<evidence type="ECO:0000256" key="2">
    <source>
        <dbReference type="ARBA" id="ARBA00022536"/>
    </source>
</evidence>
<dbReference type="FunFam" id="2.10.25.10:FF:000143">
    <property type="entry name" value="Protein crumbs 1"/>
    <property type="match status" value="1"/>
</dbReference>
<feature type="domain" description="EGF-like" evidence="12">
    <location>
        <begin position="24"/>
        <end position="57"/>
    </location>
</feature>
<keyword evidence="9" id="KW-0325">Glycoprotein</keyword>
<evidence type="ECO:0000256" key="7">
    <source>
        <dbReference type="ARBA" id="ARBA00023136"/>
    </source>
</evidence>
<accession>A0A9D3PTY5</accession>
<keyword evidence="6" id="KW-1133">Transmembrane helix</keyword>
<dbReference type="SUPFAM" id="SSF57196">
    <property type="entry name" value="EGF/Laminin"/>
    <property type="match status" value="1"/>
</dbReference>
<dbReference type="FunFam" id="2.10.25.10:FF:000018">
    <property type="entry name" value="Delta-like 1"/>
    <property type="match status" value="1"/>
</dbReference>
<gene>
    <name evidence="13" type="ORF">MATL_G00164940</name>
</gene>
<evidence type="ECO:0000256" key="1">
    <source>
        <dbReference type="ARBA" id="ARBA00004479"/>
    </source>
</evidence>
<sequence length="147" mass="15440">MHFCGLNTLTTSCLLFLVTVGISNGFECSPGCDPDNGFCEQTGECRCKPGWQGATCNQCIPFPGCVHGSCEKAWQCNCEEGWVGSRCDVDTHSCSSKPCANNATCVETGEGGYLCICAHGYTGDNCHLRTGPCLTNGSPCQNGGTCT</sequence>
<evidence type="ECO:0000259" key="12">
    <source>
        <dbReference type="PROSITE" id="PS50026"/>
    </source>
</evidence>
<keyword evidence="5" id="KW-0677">Repeat</keyword>
<dbReference type="PANTHER" id="PTHR24049:SF22">
    <property type="entry name" value="DROSOPHILA CRUMBS HOMOLOG"/>
    <property type="match status" value="1"/>
</dbReference>
<evidence type="ECO:0000256" key="9">
    <source>
        <dbReference type="ARBA" id="ARBA00023180"/>
    </source>
</evidence>
<dbReference type="SMART" id="SM00181">
    <property type="entry name" value="EGF"/>
    <property type="match status" value="3"/>
</dbReference>
<keyword evidence="14" id="KW-1185">Reference proteome</keyword>
<dbReference type="InterPro" id="IPR001881">
    <property type="entry name" value="EGF-like_Ca-bd_dom"/>
</dbReference>
<evidence type="ECO:0000256" key="5">
    <source>
        <dbReference type="ARBA" id="ARBA00022737"/>
    </source>
</evidence>
<proteinExistence type="predicted"/>
<evidence type="ECO:0000256" key="8">
    <source>
        <dbReference type="ARBA" id="ARBA00023157"/>
    </source>
</evidence>
<feature type="non-terminal residue" evidence="13">
    <location>
        <position position="147"/>
    </location>
</feature>
<dbReference type="CDD" id="cd00054">
    <property type="entry name" value="EGF_CA"/>
    <property type="match status" value="1"/>
</dbReference>
<feature type="chain" id="PRO_5038723705" description="EGF-like domain-containing protein" evidence="11">
    <location>
        <begin position="26"/>
        <end position="147"/>
    </location>
</feature>
<reference evidence="13" key="1">
    <citation type="submission" date="2021-01" db="EMBL/GenBank/DDBJ databases">
        <authorList>
            <person name="Zahm M."/>
            <person name="Roques C."/>
            <person name="Cabau C."/>
            <person name="Klopp C."/>
            <person name="Donnadieu C."/>
            <person name="Jouanno E."/>
            <person name="Lampietro C."/>
            <person name="Louis A."/>
            <person name="Herpin A."/>
            <person name="Echchiki A."/>
            <person name="Berthelot C."/>
            <person name="Parey E."/>
            <person name="Roest-Crollius H."/>
            <person name="Braasch I."/>
            <person name="Postlethwait J."/>
            <person name="Bobe J."/>
            <person name="Montfort J."/>
            <person name="Bouchez O."/>
            <person name="Begum T."/>
            <person name="Mejri S."/>
            <person name="Adams A."/>
            <person name="Chen W.-J."/>
            <person name="Guiguen Y."/>
        </authorList>
    </citation>
    <scope>NUCLEOTIDE SEQUENCE</scope>
    <source>
        <strain evidence="13">YG-15Mar2019-1</strain>
        <tissue evidence="13">Brain</tissue>
    </source>
</reference>
<evidence type="ECO:0000256" key="11">
    <source>
        <dbReference type="SAM" id="SignalP"/>
    </source>
</evidence>
<dbReference type="GO" id="GO:0005886">
    <property type="term" value="C:plasma membrane"/>
    <property type="evidence" value="ECO:0007669"/>
    <property type="project" value="TreeGrafter"/>
</dbReference>
<dbReference type="InterPro" id="IPR002049">
    <property type="entry name" value="LE_dom"/>
</dbReference>